<dbReference type="KEGG" id="ehx:EMIHUDRAFT_215821"/>
<dbReference type="PaxDb" id="2903-EOD10180"/>
<dbReference type="KEGG" id="ehx:EMIHUDRAFT_231205"/>
<keyword evidence="3" id="KW-1185">Reference proteome</keyword>
<reference evidence="2" key="2">
    <citation type="submission" date="2024-10" db="UniProtKB">
        <authorList>
            <consortium name="EnsemblProtists"/>
        </authorList>
    </citation>
    <scope>IDENTIFICATION</scope>
</reference>
<dbReference type="GeneID" id="17277227"/>
<dbReference type="EnsemblProtists" id="EOD10180">
    <property type="protein sequence ID" value="EOD10180"/>
    <property type="gene ID" value="EMIHUDRAFT_215821"/>
</dbReference>
<feature type="transmembrane region" description="Helical" evidence="1">
    <location>
        <begin position="41"/>
        <end position="65"/>
    </location>
</feature>
<dbReference type="GeneID" id="17256391"/>
<sequence>MQTQKIPVRRKLLEHGFIILSGFITMYAYREKLYTDRASILRFYCLRFGAIVASYYLFYVLNALYYSVARWERHDEFLAGGAITSLFLVQAFAPGSDWFPNGPGWTLSCMSFSWWLFPLTHSLLRHTRSAADGITLRMLGALAASLCLMHGPIVSMAMVDLGKQTGCLIVGDVDKCNAGEDQRWSNWYILYRFPLALKYMLSTFPTHGEKHTHLCCK</sequence>
<feature type="transmembrane region" description="Helical" evidence="1">
    <location>
        <begin position="136"/>
        <end position="159"/>
    </location>
</feature>
<dbReference type="AlphaFoldDB" id="A0A0D3K867"/>
<protein>
    <recommendedName>
        <fullName evidence="4">Acyltransferase 3 domain-containing protein</fullName>
    </recommendedName>
</protein>
<keyword evidence="1" id="KW-1133">Transmembrane helix</keyword>
<dbReference type="HOGENOM" id="CLU_1274327_0_0_1"/>
<dbReference type="RefSeq" id="XP_005762609.1">
    <property type="nucleotide sequence ID" value="XM_005762552.1"/>
</dbReference>
<dbReference type="EnsemblProtists" id="EOD31952">
    <property type="protein sequence ID" value="EOD31952"/>
    <property type="gene ID" value="EMIHUDRAFT_231205"/>
</dbReference>
<feature type="transmembrane region" description="Helical" evidence="1">
    <location>
        <begin position="77"/>
        <end position="93"/>
    </location>
</feature>
<accession>A0A0D3K867</accession>
<evidence type="ECO:0000256" key="1">
    <source>
        <dbReference type="SAM" id="Phobius"/>
    </source>
</evidence>
<keyword evidence="1" id="KW-0812">Transmembrane</keyword>
<evidence type="ECO:0000313" key="2">
    <source>
        <dbReference type="EnsemblProtists" id="EOD31952"/>
    </source>
</evidence>
<dbReference type="Proteomes" id="UP000013827">
    <property type="component" value="Unassembled WGS sequence"/>
</dbReference>
<feature type="transmembrane region" description="Helical" evidence="1">
    <location>
        <begin position="12"/>
        <end position="29"/>
    </location>
</feature>
<dbReference type="RefSeq" id="XP_005784381.1">
    <property type="nucleotide sequence ID" value="XM_005784324.1"/>
</dbReference>
<evidence type="ECO:0008006" key="4">
    <source>
        <dbReference type="Google" id="ProtNLM"/>
    </source>
</evidence>
<evidence type="ECO:0000313" key="3">
    <source>
        <dbReference type="Proteomes" id="UP000013827"/>
    </source>
</evidence>
<proteinExistence type="predicted"/>
<reference evidence="3" key="1">
    <citation type="journal article" date="2013" name="Nature">
        <title>Pan genome of the phytoplankton Emiliania underpins its global distribution.</title>
        <authorList>
            <person name="Read B.A."/>
            <person name="Kegel J."/>
            <person name="Klute M.J."/>
            <person name="Kuo A."/>
            <person name="Lefebvre S.C."/>
            <person name="Maumus F."/>
            <person name="Mayer C."/>
            <person name="Miller J."/>
            <person name="Monier A."/>
            <person name="Salamov A."/>
            <person name="Young J."/>
            <person name="Aguilar M."/>
            <person name="Claverie J.M."/>
            <person name="Frickenhaus S."/>
            <person name="Gonzalez K."/>
            <person name="Herman E.K."/>
            <person name="Lin Y.C."/>
            <person name="Napier J."/>
            <person name="Ogata H."/>
            <person name="Sarno A.F."/>
            <person name="Shmutz J."/>
            <person name="Schroeder D."/>
            <person name="de Vargas C."/>
            <person name="Verret F."/>
            <person name="von Dassow P."/>
            <person name="Valentin K."/>
            <person name="Van de Peer Y."/>
            <person name="Wheeler G."/>
            <person name="Dacks J.B."/>
            <person name="Delwiche C.F."/>
            <person name="Dyhrman S.T."/>
            <person name="Glockner G."/>
            <person name="John U."/>
            <person name="Richards T."/>
            <person name="Worden A.Z."/>
            <person name="Zhang X."/>
            <person name="Grigoriev I.V."/>
            <person name="Allen A.E."/>
            <person name="Bidle K."/>
            <person name="Borodovsky M."/>
            <person name="Bowler C."/>
            <person name="Brownlee C."/>
            <person name="Cock J.M."/>
            <person name="Elias M."/>
            <person name="Gladyshev V.N."/>
            <person name="Groth M."/>
            <person name="Guda C."/>
            <person name="Hadaegh A."/>
            <person name="Iglesias-Rodriguez M.D."/>
            <person name="Jenkins J."/>
            <person name="Jones B.M."/>
            <person name="Lawson T."/>
            <person name="Leese F."/>
            <person name="Lindquist E."/>
            <person name="Lobanov A."/>
            <person name="Lomsadze A."/>
            <person name="Malik S.B."/>
            <person name="Marsh M.E."/>
            <person name="Mackinder L."/>
            <person name="Mock T."/>
            <person name="Mueller-Roeber B."/>
            <person name="Pagarete A."/>
            <person name="Parker M."/>
            <person name="Probert I."/>
            <person name="Quesneville H."/>
            <person name="Raines C."/>
            <person name="Rensing S.A."/>
            <person name="Riano-Pachon D.M."/>
            <person name="Richier S."/>
            <person name="Rokitta S."/>
            <person name="Shiraiwa Y."/>
            <person name="Soanes D.M."/>
            <person name="van der Giezen M."/>
            <person name="Wahlund T.M."/>
            <person name="Williams B."/>
            <person name="Wilson W."/>
            <person name="Wolfe G."/>
            <person name="Wurch L.L."/>
        </authorList>
    </citation>
    <scope>NUCLEOTIDE SEQUENCE</scope>
</reference>
<organism evidence="2 3">
    <name type="scientific">Emiliania huxleyi (strain CCMP1516)</name>
    <dbReference type="NCBI Taxonomy" id="280463"/>
    <lineage>
        <taxon>Eukaryota</taxon>
        <taxon>Haptista</taxon>
        <taxon>Haptophyta</taxon>
        <taxon>Prymnesiophyceae</taxon>
        <taxon>Isochrysidales</taxon>
        <taxon>Noelaerhabdaceae</taxon>
        <taxon>Emiliania</taxon>
    </lineage>
</organism>
<name>A0A0D3K867_EMIH1</name>
<keyword evidence="1" id="KW-0472">Membrane</keyword>